<dbReference type="AlphaFoldDB" id="A0A1J8PUJ4"/>
<keyword evidence="3" id="KW-1185">Reference proteome</keyword>
<feature type="region of interest" description="Disordered" evidence="1">
    <location>
        <begin position="1"/>
        <end position="27"/>
    </location>
</feature>
<comment type="caution">
    <text evidence="2">The sequence shown here is derived from an EMBL/GenBank/DDBJ whole genome shotgun (WGS) entry which is preliminary data.</text>
</comment>
<feature type="compositionally biased region" description="Polar residues" evidence="1">
    <location>
        <begin position="1"/>
        <end position="24"/>
    </location>
</feature>
<organism evidence="2 3">
    <name type="scientific">Rhizopogon vesiculosus</name>
    <dbReference type="NCBI Taxonomy" id="180088"/>
    <lineage>
        <taxon>Eukaryota</taxon>
        <taxon>Fungi</taxon>
        <taxon>Dikarya</taxon>
        <taxon>Basidiomycota</taxon>
        <taxon>Agaricomycotina</taxon>
        <taxon>Agaricomycetes</taxon>
        <taxon>Agaricomycetidae</taxon>
        <taxon>Boletales</taxon>
        <taxon>Suillineae</taxon>
        <taxon>Rhizopogonaceae</taxon>
        <taxon>Rhizopogon</taxon>
    </lineage>
</organism>
<proteinExistence type="predicted"/>
<gene>
    <name evidence="2" type="ORF">AZE42_12237</name>
</gene>
<name>A0A1J8PUJ4_9AGAM</name>
<reference evidence="2 3" key="1">
    <citation type="submission" date="2016-03" db="EMBL/GenBank/DDBJ databases">
        <title>Comparative genomics of the ectomycorrhizal sister species Rhizopogon vinicolor and Rhizopogon vesiculosus (Basidiomycota: Boletales) reveals a divergence of the mating type B locus.</title>
        <authorList>
            <person name="Mujic A.B."/>
            <person name="Kuo A."/>
            <person name="Tritt A."/>
            <person name="Lipzen A."/>
            <person name="Chen C."/>
            <person name="Johnson J."/>
            <person name="Sharma A."/>
            <person name="Barry K."/>
            <person name="Grigoriev I.V."/>
            <person name="Spatafora J.W."/>
        </authorList>
    </citation>
    <scope>NUCLEOTIDE SEQUENCE [LARGE SCALE GENOMIC DNA]</scope>
    <source>
        <strain evidence="2 3">AM-OR11-056</strain>
    </source>
</reference>
<evidence type="ECO:0000313" key="3">
    <source>
        <dbReference type="Proteomes" id="UP000183567"/>
    </source>
</evidence>
<accession>A0A1J8PUJ4</accession>
<dbReference type="EMBL" id="LVVM01004452">
    <property type="protein sequence ID" value="OJA12894.1"/>
    <property type="molecule type" value="Genomic_DNA"/>
</dbReference>
<dbReference type="OrthoDB" id="2658429at2759"/>
<protein>
    <submittedName>
        <fullName evidence="2">Uncharacterized protein</fullName>
    </submittedName>
</protein>
<evidence type="ECO:0000313" key="2">
    <source>
        <dbReference type="EMBL" id="OJA12894.1"/>
    </source>
</evidence>
<sequence>MTDTTEAQHATQDSHGDSAPNNLSMPPIVKPIDSASHDLSKYKISCHVHSVYYHQKPLGGCDNMYAAVVLELCFDQADADIRYVFFPTHALDVSDLNGRPDYERIQMSTKEPLILQRFRIVDENGADVWWHFRNHGDNYFPPSVKLLLVALKLGTSQPFQFTLQIPPTLNVRVKPRSWWHVWSTLLQAKKEKGQRGWSCNIEVDYCPDIAKNILLEYEKPQEEKDILRMVGVVQQWPHIFPTANRPQCPIACQKQLETQSAIYKYHECMSL</sequence>
<evidence type="ECO:0000256" key="1">
    <source>
        <dbReference type="SAM" id="MobiDB-lite"/>
    </source>
</evidence>
<dbReference type="Proteomes" id="UP000183567">
    <property type="component" value="Unassembled WGS sequence"/>
</dbReference>